<dbReference type="SUPFAM" id="SSF55874">
    <property type="entry name" value="ATPase domain of HSP90 chaperone/DNA topoisomerase II/histidine kinase"/>
    <property type="match status" value="1"/>
</dbReference>
<dbReference type="Gene3D" id="1.10.287.130">
    <property type="match status" value="1"/>
</dbReference>
<dbReference type="InterPro" id="IPR004358">
    <property type="entry name" value="Sig_transdc_His_kin-like_C"/>
</dbReference>
<evidence type="ECO:0000256" key="7">
    <source>
        <dbReference type="ARBA" id="ARBA00023136"/>
    </source>
</evidence>
<dbReference type="CDD" id="cd00075">
    <property type="entry name" value="HATPase"/>
    <property type="match status" value="1"/>
</dbReference>
<keyword evidence="7" id="KW-0472">Membrane</keyword>
<dbReference type="GO" id="GO:0000155">
    <property type="term" value="F:phosphorelay sensor kinase activity"/>
    <property type="evidence" value="ECO:0007669"/>
    <property type="project" value="InterPro"/>
</dbReference>
<keyword evidence="6" id="KW-0902">Two-component regulatory system</keyword>
<dbReference type="GO" id="GO:0004721">
    <property type="term" value="F:phosphoprotein phosphatase activity"/>
    <property type="evidence" value="ECO:0007669"/>
    <property type="project" value="TreeGrafter"/>
</dbReference>
<dbReference type="Pfam" id="PF02518">
    <property type="entry name" value="HATPase_c"/>
    <property type="match status" value="1"/>
</dbReference>
<evidence type="ECO:0000256" key="6">
    <source>
        <dbReference type="ARBA" id="ARBA00023012"/>
    </source>
</evidence>
<dbReference type="CDD" id="cd00082">
    <property type="entry name" value="HisKA"/>
    <property type="match status" value="1"/>
</dbReference>
<dbReference type="SMART" id="SM00387">
    <property type="entry name" value="HATPase_c"/>
    <property type="match status" value="1"/>
</dbReference>
<name>A0A6J6J066_9ZZZZ</name>
<dbReference type="EC" id="2.7.13.3" evidence="2"/>
<comment type="catalytic activity">
    <reaction evidence="1">
        <text>ATP + protein L-histidine = ADP + protein N-phospho-L-histidine.</text>
        <dbReference type="EC" id="2.7.13.3"/>
    </reaction>
</comment>
<keyword evidence="5" id="KW-0418">Kinase</keyword>
<accession>A0A6J6J066</accession>
<evidence type="ECO:0000256" key="2">
    <source>
        <dbReference type="ARBA" id="ARBA00012438"/>
    </source>
</evidence>
<dbReference type="SUPFAM" id="SSF47384">
    <property type="entry name" value="Homodimeric domain of signal transducing histidine kinase"/>
    <property type="match status" value="1"/>
</dbReference>
<dbReference type="EMBL" id="CAEZVQ010000016">
    <property type="protein sequence ID" value="CAB4629863.1"/>
    <property type="molecule type" value="Genomic_DNA"/>
</dbReference>
<dbReference type="PANTHER" id="PTHR45453">
    <property type="entry name" value="PHOSPHATE REGULON SENSOR PROTEIN PHOR"/>
    <property type="match status" value="1"/>
</dbReference>
<evidence type="ECO:0000256" key="3">
    <source>
        <dbReference type="ARBA" id="ARBA00022553"/>
    </source>
</evidence>
<dbReference type="InterPro" id="IPR005467">
    <property type="entry name" value="His_kinase_dom"/>
</dbReference>
<dbReference type="InterPro" id="IPR003661">
    <property type="entry name" value="HisK_dim/P_dom"/>
</dbReference>
<dbReference type="PROSITE" id="PS50109">
    <property type="entry name" value="HIS_KIN"/>
    <property type="match status" value="1"/>
</dbReference>
<keyword evidence="3" id="KW-0597">Phosphoprotein</keyword>
<dbReference type="Gene3D" id="3.30.565.10">
    <property type="entry name" value="Histidine kinase-like ATPase, C-terminal domain"/>
    <property type="match status" value="1"/>
</dbReference>
<sequence length="370" mass="40321">MLYVFAALAVVGWSVVFWQRRNHEIVVVPSVESVETLDVPAESGETLNVLDALPLGVVVVGDNGQEIFRNRAAAEVTGMRHVDVLVEEVIERLVRLASIGQLGSEQIELAGPPQRVLDVRVAPLPEGGSIATIDDITERWMLDQVRTDFVANVSHELKTPVGAISVLAETIEGETEDELVLRLVRRMIIESERMSRTIDELLELSRIEMGGEMLSAPVDLNDVIAEAIDRALPLASRQGVAIAFEKSMDESTIKGDHFQLVSAVSNLVDNAVKYSDEGGLVTVSLVTIDESVELQVADQGIGIPMASLDRIFERFYRVDRARSRGTGGTGLGLSIVRHVVTNHGGEVNVRSREGEGSTFILRFPSIHGSK</sequence>
<dbReference type="SMART" id="SM00388">
    <property type="entry name" value="HisKA"/>
    <property type="match status" value="1"/>
</dbReference>
<dbReference type="FunFam" id="3.30.565.10:FF:000006">
    <property type="entry name" value="Sensor histidine kinase WalK"/>
    <property type="match status" value="1"/>
</dbReference>
<dbReference type="Pfam" id="PF12860">
    <property type="entry name" value="PAS_7"/>
    <property type="match status" value="1"/>
</dbReference>
<dbReference type="InterPro" id="IPR050351">
    <property type="entry name" value="BphY/WalK/GraS-like"/>
</dbReference>
<dbReference type="AlphaFoldDB" id="A0A6J6J066"/>
<dbReference type="GO" id="GO:0016036">
    <property type="term" value="P:cellular response to phosphate starvation"/>
    <property type="evidence" value="ECO:0007669"/>
    <property type="project" value="TreeGrafter"/>
</dbReference>
<evidence type="ECO:0000313" key="9">
    <source>
        <dbReference type="EMBL" id="CAB4629863.1"/>
    </source>
</evidence>
<evidence type="ECO:0000259" key="8">
    <source>
        <dbReference type="PROSITE" id="PS50109"/>
    </source>
</evidence>
<evidence type="ECO:0000256" key="1">
    <source>
        <dbReference type="ARBA" id="ARBA00000085"/>
    </source>
</evidence>
<protein>
    <recommendedName>
        <fullName evidence="2">histidine kinase</fullName>
        <ecNumber evidence="2">2.7.13.3</ecNumber>
    </recommendedName>
</protein>
<feature type="domain" description="Histidine kinase" evidence="8">
    <location>
        <begin position="152"/>
        <end position="367"/>
    </location>
</feature>
<evidence type="ECO:0000256" key="5">
    <source>
        <dbReference type="ARBA" id="ARBA00022777"/>
    </source>
</evidence>
<dbReference type="InterPro" id="IPR036890">
    <property type="entry name" value="HATPase_C_sf"/>
</dbReference>
<dbReference type="Pfam" id="PF00512">
    <property type="entry name" value="HisKA"/>
    <property type="match status" value="1"/>
</dbReference>
<dbReference type="FunFam" id="1.10.287.130:FF:000001">
    <property type="entry name" value="Two-component sensor histidine kinase"/>
    <property type="match status" value="1"/>
</dbReference>
<evidence type="ECO:0000256" key="4">
    <source>
        <dbReference type="ARBA" id="ARBA00022679"/>
    </source>
</evidence>
<dbReference type="InterPro" id="IPR003594">
    <property type="entry name" value="HATPase_dom"/>
</dbReference>
<dbReference type="PRINTS" id="PR00344">
    <property type="entry name" value="BCTRLSENSOR"/>
</dbReference>
<gene>
    <name evidence="9" type="ORF">UFOPK2086_00254</name>
</gene>
<organism evidence="9">
    <name type="scientific">freshwater metagenome</name>
    <dbReference type="NCBI Taxonomy" id="449393"/>
    <lineage>
        <taxon>unclassified sequences</taxon>
        <taxon>metagenomes</taxon>
        <taxon>ecological metagenomes</taxon>
    </lineage>
</organism>
<dbReference type="GO" id="GO:0005886">
    <property type="term" value="C:plasma membrane"/>
    <property type="evidence" value="ECO:0007669"/>
    <property type="project" value="TreeGrafter"/>
</dbReference>
<proteinExistence type="predicted"/>
<keyword evidence="4" id="KW-0808">Transferase</keyword>
<reference evidence="9" key="1">
    <citation type="submission" date="2020-05" db="EMBL/GenBank/DDBJ databases">
        <authorList>
            <person name="Chiriac C."/>
            <person name="Salcher M."/>
            <person name="Ghai R."/>
            <person name="Kavagutti S V."/>
        </authorList>
    </citation>
    <scope>NUCLEOTIDE SEQUENCE</scope>
</reference>
<dbReference type="InterPro" id="IPR036097">
    <property type="entry name" value="HisK_dim/P_sf"/>
</dbReference>
<dbReference type="PANTHER" id="PTHR45453:SF1">
    <property type="entry name" value="PHOSPHATE REGULON SENSOR PROTEIN PHOR"/>
    <property type="match status" value="1"/>
</dbReference>